<proteinExistence type="predicted"/>
<reference evidence="2" key="2">
    <citation type="submission" date="2020-09" db="EMBL/GenBank/DDBJ databases">
        <authorList>
            <person name="Sun Q."/>
            <person name="Ohkuma M."/>
        </authorList>
    </citation>
    <scope>NUCLEOTIDE SEQUENCE</scope>
    <source>
        <strain evidence="2">JCM 19831</strain>
    </source>
</reference>
<dbReference type="AlphaFoldDB" id="A0A917TI48"/>
<gene>
    <name evidence="2" type="ORF">GCM10007977_026520</name>
</gene>
<evidence type="ECO:0000313" key="2">
    <source>
        <dbReference type="EMBL" id="GGM24063.1"/>
    </source>
</evidence>
<evidence type="ECO:0000256" key="1">
    <source>
        <dbReference type="SAM" id="Phobius"/>
    </source>
</evidence>
<dbReference type="NCBIfam" id="NF042935">
    <property type="entry name" value="SCO6880_fam"/>
    <property type="match status" value="1"/>
</dbReference>
<evidence type="ECO:0000313" key="3">
    <source>
        <dbReference type="Proteomes" id="UP000642070"/>
    </source>
</evidence>
<dbReference type="Proteomes" id="UP000642070">
    <property type="component" value="Unassembled WGS sequence"/>
</dbReference>
<dbReference type="RefSeq" id="WP_190250072.1">
    <property type="nucleotide sequence ID" value="NZ_BMPI01000010.1"/>
</dbReference>
<accession>A0A917TI48</accession>
<organism evidence="2 3">
    <name type="scientific">Dactylosporangium sucinum</name>
    <dbReference type="NCBI Taxonomy" id="1424081"/>
    <lineage>
        <taxon>Bacteria</taxon>
        <taxon>Bacillati</taxon>
        <taxon>Actinomycetota</taxon>
        <taxon>Actinomycetes</taxon>
        <taxon>Micromonosporales</taxon>
        <taxon>Micromonosporaceae</taxon>
        <taxon>Dactylosporangium</taxon>
    </lineage>
</organism>
<evidence type="ECO:0008006" key="4">
    <source>
        <dbReference type="Google" id="ProtNLM"/>
    </source>
</evidence>
<keyword evidence="1" id="KW-0812">Transmembrane</keyword>
<keyword evidence="3" id="KW-1185">Reference proteome</keyword>
<keyword evidence="1" id="KW-0472">Membrane</keyword>
<feature type="transmembrane region" description="Helical" evidence="1">
    <location>
        <begin position="20"/>
        <end position="40"/>
    </location>
</feature>
<reference evidence="2" key="1">
    <citation type="journal article" date="2014" name="Int. J. Syst. Evol. Microbiol.">
        <title>Complete genome sequence of Corynebacterium casei LMG S-19264T (=DSM 44701T), isolated from a smear-ripened cheese.</title>
        <authorList>
            <consortium name="US DOE Joint Genome Institute (JGI-PGF)"/>
            <person name="Walter F."/>
            <person name="Albersmeier A."/>
            <person name="Kalinowski J."/>
            <person name="Ruckert C."/>
        </authorList>
    </citation>
    <scope>NUCLEOTIDE SEQUENCE</scope>
    <source>
        <strain evidence="2">JCM 19831</strain>
    </source>
</reference>
<comment type="caution">
    <text evidence="2">The sequence shown here is derived from an EMBL/GenBank/DDBJ whole genome shotgun (WGS) entry which is preliminary data.</text>
</comment>
<name>A0A917TI48_9ACTN</name>
<protein>
    <recommendedName>
        <fullName evidence="4">Integral membrane protein</fullName>
    </recommendedName>
</protein>
<dbReference type="EMBL" id="BMPI01000010">
    <property type="protein sequence ID" value="GGM24063.1"/>
    <property type="molecule type" value="Genomic_DNA"/>
</dbReference>
<sequence length="490" mass="52253">MSSNQARTYGGWRRSRGMGLFGLGPAQSVAVLGALVTLIITASVGLQLLAIVAVPCLVTIAMILLRWDGVPLSAGITRRVRWLVGTTRGYTSYRSGVMVAGEHAWQLPGVLAATTLLDVPDESHGPYGAVYNQRLGMITVTLRCAATSTWLADPNATAGWVANWGGWLATLGYVPMVRHVTVTVDTAPDSGSRLTDYVSRRIVPNGPASARQVLQKLVEVSPAAAADVETRVSITFYPPASPAKPANLGEALAEISRTLPGLQDSLGSCGLTVLGRASAAELAAIVRTAFDPGARGDIASLSHRSGVDLSRWLDWANVGPVAAEEHMDRYEHDDATSVSWAWHEAPRQQVHADVLARLVAPGPYPKRVSLVYRPFPAGEAARIVESEVNATAFRAAYHRAQRRDESARDLADRERALQTAREEATGAGVGLMTLFVTTTVLESSDLGKAVADVESRADVAKIRLRRLRASQATGFATTLPCGVCPPQLAR</sequence>
<keyword evidence="1" id="KW-1133">Transmembrane helix</keyword>
<dbReference type="InterPro" id="IPR049978">
    <property type="entry name" value="SCO6880-like"/>
</dbReference>